<reference evidence="1 2" key="1">
    <citation type="journal article" date="2015" name="Sci. Rep.">
        <title>Unraveling adaptation of Pontibacter korlensis to radiation and infertility in desert through complete genome and comparative transcriptomic analysis.</title>
        <authorList>
            <person name="Dai J."/>
            <person name="Dai W."/>
            <person name="Qiu C."/>
            <person name="Yang Z."/>
            <person name="Zhang Y."/>
            <person name="Zhou M."/>
            <person name="Zhang L."/>
            <person name="Fang C."/>
            <person name="Gao Q."/>
            <person name="Yang Q."/>
            <person name="Li X."/>
            <person name="Wang Z."/>
            <person name="Wang Z."/>
            <person name="Jia Z."/>
            <person name="Chen X."/>
        </authorList>
    </citation>
    <scope>NUCLEOTIDE SEQUENCE [LARGE SCALE GENOMIC DNA]</scope>
    <source>
        <strain evidence="1 2">X14-1T</strain>
    </source>
</reference>
<dbReference type="RefSeq" id="WP_046312621.1">
    <property type="nucleotide sequence ID" value="NZ_CBCSCY010000008.1"/>
</dbReference>
<dbReference type="KEGG" id="pko:PKOR_18470"/>
<dbReference type="Gene3D" id="3.40.1460.10">
    <property type="entry name" value="Nuclease A inhibitor-like"/>
    <property type="match status" value="1"/>
</dbReference>
<dbReference type="Proteomes" id="UP000033109">
    <property type="component" value="Chromosome"/>
</dbReference>
<dbReference type="EMBL" id="CP009621">
    <property type="protein sequence ID" value="AKD04719.1"/>
    <property type="molecule type" value="Genomic_DNA"/>
</dbReference>
<keyword evidence="2" id="KW-1185">Reference proteome</keyword>
<dbReference type="STRING" id="400092.PKOR_18470"/>
<dbReference type="SUPFAM" id="SSF82602">
    <property type="entry name" value="Nuclease A inhibitor (NuiA)"/>
    <property type="match status" value="1"/>
</dbReference>
<dbReference type="HOGENOM" id="CLU_145415_1_0_10"/>
<evidence type="ECO:0000313" key="1">
    <source>
        <dbReference type="EMBL" id="AKD04719.1"/>
    </source>
</evidence>
<dbReference type="AlphaFoldDB" id="A0A0E3ZHV5"/>
<dbReference type="PATRIC" id="fig|400092.3.peg.4044"/>
<dbReference type="InterPro" id="IPR012489">
    <property type="entry name" value="NucleaseA_inhib-like"/>
</dbReference>
<evidence type="ECO:0008006" key="3">
    <source>
        <dbReference type="Google" id="ProtNLM"/>
    </source>
</evidence>
<dbReference type="InterPro" id="IPR036587">
    <property type="entry name" value="NucleaseA_inhib-like_sf"/>
</dbReference>
<organism evidence="1 2">
    <name type="scientific">Pontibacter korlensis</name>
    <dbReference type="NCBI Taxonomy" id="400092"/>
    <lineage>
        <taxon>Bacteria</taxon>
        <taxon>Pseudomonadati</taxon>
        <taxon>Bacteroidota</taxon>
        <taxon>Cytophagia</taxon>
        <taxon>Cytophagales</taxon>
        <taxon>Hymenobacteraceae</taxon>
        <taxon>Pontibacter</taxon>
    </lineage>
</organism>
<dbReference type="OrthoDB" id="852327at2"/>
<proteinExistence type="predicted"/>
<sequence>MNREQLQQELMQAVDGLLMHSEIDAPFEFVYLEVQPGKELDAAELAEYAGKPSGMKVEIKGLEEFLHQFKSINSDERQSTPEGKEAHHKLTTVLNQHLQDIKVYCITQIGTEVYILGRAQDGNYAGLRTMVVQDEATIEEGEE</sequence>
<name>A0A0E3ZHV5_9BACT</name>
<accession>A0A0E3ZHV5</accession>
<evidence type="ECO:0000313" key="2">
    <source>
        <dbReference type="Proteomes" id="UP000033109"/>
    </source>
</evidence>
<dbReference type="Pfam" id="PF07924">
    <property type="entry name" value="NuiA"/>
    <property type="match status" value="1"/>
</dbReference>
<gene>
    <name evidence="1" type="ORF">PKOR_18470</name>
</gene>
<protein>
    <recommendedName>
        <fullName evidence="3">Sugar-non-specific nuclease inhibitor NuiA-like protein</fullName>
    </recommendedName>
</protein>